<dbReference type="Proteomes" id="UP001519332">
    <property type="component" value="Unassembled WGS sequence"/>
</dbReference>
<keyword evidence="3" id="KW-1185">Reference proteome</keyword>
<dbReference type="InterPro" id="IPR055593">
    <property type="entry name" value="DUF7169"/>
</dbReference>
<evidence type="ECO:0000313" key="2">
    <source>
        <dbReference type="EMBL" id="MBP2323314.1"/>
    </source>
</evidence>
<comment type="caution">
    <text evidence="2">The sequence shown here is derived from an EMBL/GenBank/DDBJ whole genome shotgun (WGS) entry which is preliminary data.</text>
</comment>
<proteinExistence type="predicted"/>
<protein>
    <submittedName>
        <fullName evidence="2">Uncharacterized protein</fullName>
    </submittedName>
</protein>
<feature type="region of interest" description="Disordered" evidence="1">
    <location>
        <begin position="29"/>
        <end position="55"/>
    </location>
</feature>
<sequence length="103" mass="11137">MSTAKDDYKTLIDTIRKLGLALSPALAAQYEAPPRSRHSTGSAESGGVRNPTLDTVLDPRRLALSDEIRATATTLRKARNVLEPHIAALNAAVTRWEGQEGNE</sequence>
<name>A0ABS4TG18_9PSEU</name>
<dbReference type="Pfam" id="PF23773">
    <property type="entry name" value="DUF7169"/>
    <property type="match status" value="1"/>
</dbReference>
<dbReference type="RefSeq" id="WP_209639515.1">
    <property type="nucleotide sequence ID" value="NZ_JAGINW010000001.1"/>
</dbReference>
<reference evidence="2 3" key="1">
    <citation type="submission" date="2021-03" db="EMBL/GenBank/DDBJ databases">
        <title>Sequencing the genomes of 1000 actinobacteria strains.</title>
        <authorList>
            <person name="Klenk H.-P."/>
        </authorList>
    </citation>
    <scope>NUCLEOTIDE SEQUENCE [LARGE SCALE GENOMIC DNA]</scope>
    <source>
        <strain evidence="2 3">DSM 46670</strain>
    </source>
</reference>
<evidence type="ECO:0000313" key="3">
    <source>
        <dbReference type="Proteomes" id="UP001519332"/>
    </source>
</evidence>
<accession>A0ABS4TG18</accession>
<evidence type="ECO:0000256" key="1">
    <source>
        <dbReference type="SAM" id="MobiDB-lite"/>
    </source>
</evidence>
<dbReference type="EMBL" id="JAGINW010000001">
    <property type="protein sequence ID" value="MBP2323314.1"/>
    <property type="molecule type" value="Genomic_DNA"/>
</dbReference>
<organism evidence="2 3">
    <name type="scientific">Kibdelosporangium banguiense</name>
    <dbReference type="NCBI Taxonomy" id="1365924"/>
    <lineage>
        <taxon>Bacteria</taxon>
        <taxon>Bacillati</taxon>
        <taxon>Actinomycetota</taxon>
        <taxon>Actinomycetes</taxon>
        <taxon>Pseudonocardiales</taxon>
        <taxon>Pseudonocardiaceae</taxon>
        <taxon>Kibdelosporangium</taxon>
    </lineage>
</organism>
<gene>
    <name evidence="2" type="ORF">JOF56_003699</name>
</gene>